<dbReference type="GO" id="GO:0009706">
    <property type="term" value="C:chloroplast inner membrane"/>
    <property type="evidence" value="ECO:0007669"/>
    <property type="project" value="TreeGrafter"/>
</dbReference>
<feature type="domain" description="Plastid division protein CDP1-like IMS" evidence="2">
    <location>
        <begin position="687"/>
        <end position="802"/>
    </location>
</feature>
<dbReference type="Pfam" id="PF13355">
    <property type="entry name" value="ARC6-like_IMS"/>
    <property type="match status" value="1"/>
</dbReference>
<keyword evidence="6" id="KW-1185">Reference proteome</keyword>
<evidence type="ECO:0000313" key="5">
    <source>
        <dbReference type="EMBL" id="PKA50243.1"/>
    </source>
</evidence>
<name>A0A2I0A404_9ASPA</name>
<dbReference type="STRING" id="1088818.A0A2I0A404"/>
<dbReference type="Proteomes" id="UP000236161">
    <property type="component" value="Unassembled WGS sequence"/>
</dbReference>
<feature type="coiled-coil region" evidence="1">
    <location>
        <begin position="579"/>
        <end position="606"/>
    </location>
</feature>
<dbReference type="InterPro" id="IPR036869">
    <property type="entry name" value="J_dom_sf"/>
</dbReference>
<evidence type="ECO:0000259" key="3">
    <source>
        <dbReference type="Pfam" id="PF23468"/>
    </source>
</evidence>
<proteinExistence type="predicted"/>
<sequence length="809" mass="88758">MVSLVHASICHLCPRQSLVPCSHFLRLPLSSSEFFKSSSFSKPNKPYAGASCSASRWTERLLGDFHFHPANDDAPSPPSSTSVAAPPNLTVFSTAADRSLPLPIDFYQVLGAETHCLADGIRRAYEARVSKPPQYGFSQEALIGRRQILQAACDTLWNPSSRGDYDSGLFKDPVSTLTTHVPWDKVPGALCVLQEAGQANTVIQVGGSLLHERLPKPFKQDVVLAMALAYVDLSRDAMALNPPDFVACSDVLERALKLLQEEGATNLARDLQAQIDETLEDIVPRCTLELLALPIDEEHQMKREEGLNAVRNILWAVGKGGAAVIGGGFTRESFMNDVFLLMTSSEQVDLFAATPSTVPAESFEVYGVALALVAQAVLGKRPHLIKEADHLFYQLQQTRITPLASNVDYANNLDCDKGFALERGLCSLLLGDIDKCHSWLGIEDEKSLMNPSIIEFILENSDVGKDNDLLPGLCKLLETWLIEVVFPRFRDTQHTQFKLGDYYDDLNVLRYLERMEGGGASPLAAAAAIAKIGAEASAALGNVQSSALNALRKVFPLAKREGRGNIEVTTGIQFPNSDIETEESKANKYEQLLQDETQDENKASKKTDFEYSSEHDLTCLIKDASIKIIGAGIAVGVITLIGLRYLPGRNAFSCAIKNVESTMSANTVNDASEIVEKLLPKMDALCAEALVRKWQKIKSHALGPDHRVEELPEVLEGRMLKIWTDRAAEVEHQGWFWEYTLLGATIDSVTVSLDGQRATVEATIDESARLIDSAHPEHNESYSTTYTTRYEIACSESGWKMTEGAVLKA</sequence>
<feature type="domain" description="Plastid division protein CDP1-like 2nd alpha solenoid" evidence="3">
    <location>
        <begin position="342"/>
        <end position="534"/>
    </location>
</feature>
<dbReference type="PANTHER" id="PTHR33925:SF1">
    <property type="entry name" value="PROTEIN ACCUMULATION AND REPLICATION OF CHLOROPLASTS 6, CHLOROPLASTIC"/>
    <property type="match status" value="1"/>
</dbReference>
<dbReference type="InterPro" id="IPR057137">
    <property type="entry name" value="CDP1-like_a_solenoid_2"/>
</dbReference>
<evidence type="ECO:0000313" key="6">
    <source>
        <dbReference type="Proteomes" id="UP000236161"/>
    </source>
</evidence>
<dbReference type="PANTHER" id="PTHR33925">
    <property type="entry name" value="PLASTID DIVISION PROTEIN CDP1, CHLOROPLASTIC-RELATED"/>
    <property type="match status" value="1"/>
</dbReference>
<accession>A0A2I0A404</accession>
<evidence type="ECO:0000256" key="1">
    <source>
        <dbReference type="SAM" id="Coils"/>
    </source>
</evidence>
<gene>
    <name evidence="5" type="primary">ARC6</name>
    <name evidence="5" type="ORF">AXF42_Ash017837</name>
</gene>
<reference evidence="5 6" key="1">
    <citation type="journal article" date="2017" name="Nature">
        <title>The Apostasia genome and the evolution of orchids.</title>
        <authorList>
            <person name="Zhang G.Q."/>
            <person name="Liu K.W."/>
            <person name="Li Z."/>
            <person name="Lohaus R."/>
            <person name="Hsiao Y.Y."/>
            <person name="Niu S.C."/>
            <person name="Wang J.Y."/>
            <person name="Lin Y.C."/>
            <person name="Xu Q."/>
            <person name="Chen L.J."/>
            <person name="Yoshida K."/>
            <person name="Fujiwara S."/>
            <person name="Wang Z.W."/>
            <person name="Zhang Y.Q."/>
            <person name="Mitsuda N."/>
            <person name="Wang M."/>
            <person name="Liu G.H."/>
            <person name="Pecoraro L."/>
            <person name="Huang H.X."/>
            <person name="Xiao X.J."/>
            <person name="Lin M."/>
            <person name="Wu X.Y."/>
            <person name="Wu W.L."/>
            <person name="Chen Y.Y."/>
            <person name="Chang S.B."/>
            <person name="Sakamoto S."/>
            <person name="Ohme-Takagi M."/>
            <person name="Yagi M."/>
            <person name="Zeng S.J."/>
            <person name="Shen C.Y."/>
            <person name="Yeh C.M."/>
            <person name="Luo Y.B."/>
            <person name="Tsai W.C."/>
            <person name="Van de Peer Y."/>
            <person name="Liu Z.J."/>
        </authorList>
    </citation>
    <scope>NUCLEOTIDE SEQUENCE [LARGE SCALE GENOMIC DNA]</scope>
    <source>
        <strain evidence="6">cv. Shenzhen</strain>
        <tissue evidence="5">Stem</tissue>
    </source>
</reference>
<dbReference type="Pfam" id="PF25515">
    <property type="entry name" value="Arm_PDR"/>
    <property type="match status" value="1"/>
</dbReference>
<dbReference type="Pfam" id="PF23468">
    <property type="entry name" value="ARC6"/>
    <property type="match status" value="1"/>
</dbReference>
<dbReference type="InterPro" id="IPR058032">
    <property type="entry name" value="CDP1-like_a_solenoid_1"/>
</dbReference>
<dbReference type="InterPro" id="IPR044685">
    <property type="entry name" value="CPD1-like"/>
</dbReference>
<evidence type="ECO:0000259" key="4">
    <source>
        <dbReference type="Pfam" id="PF25515"/>
    </source>
</evidence>
<dbReference type="OrthoDB" id="512200at2759"/>
<dbReference type="EMBL" id="KZ452027">
    <property type="protein sequence ID" value="PKA50243.1"/>
    <property type="molecule type" value="Genomic_DNA"/>
</dbReference>
<feature type="domain" description="Plastid division protein CDP1-like 1st alpha solenoid" evidence="4">
    <location>
        <begin position="181"/>
        <end position="322"/>
    </location>
</feature>
<dbReference type="GO" id="GO:0010020">
    <property type="term" value="P:chloroplast fission"/>
    <property type="evidence" value="ECO:0007669"/>
    <property type="project" value="TreeGrafter"/>
</dbReference>
<dbReference type="InterPro" id="IPR025344">
    <property type="entry name" value="CDP1-like_IMS"/>
</dbReference>
<protein>
    <submittedName>
        <fullName evidence="5">Protein accumulation and replication of chloroplast 6, chloroplastic</fullName>
    </submittedName>
</protein>
<dbReference type="AlphaFoldDB" id="A0A2I0A404"/>
<keyword evidence="1" id="KW-0175">Coiled coil</keyword>
<dbReference type="SUPFAM" id="SSF46565">
    <property type="entry name" value="Chaperone J-domain"/>
    <property type="match status" value="1"/>
</dbReference>
<organism evidence="5 6">
    <name type="scientific">Apostasia shenzhenica</name>
    <dbReference type="NCBI Taxonomy" id="1088818"/>
    <lineage>
        <taxon>Eukaryota</taxon>
        <taxon>Viridiplantae</taxon>
        <taxon>Streptophyta</taxon>
        <taxon>Embryophyta</taxon>
        <taxon>Tracheophyta</taxon>
        <taxon>Spermatophyta</taxon>
        <taxon>Magnoliopsida</taxon>
        <taxon>Liliopsida</taxon>
        <taxon>Asparagales</taxon>
        <taxon>Orchidaceae</taxon>
        <taxon>Apostasioideae</taxon>
        <taxon>Apostasia</taxon>
    </lineage>
</organism>
<evidence type="ECO:0000259" key="2">
    <source>
        <dbReference type="Pfam" id="PF13355"/>
    </source>
</evidence>